<comment type="caution">
    <text evidence="4">The sequence shown here is derived from an EMBL/GenBank/DDBJ whole genome shotgun (WGS) entry which is preliminary data.</text>
</comment>
<dbReference type="Pfam" id="PF10627">
    <property type="entry name" value="CsgE"/>
    <property type="match status" value="1"/>
</dbReference>
<reference evidence="5" key="1">
    <citation type="journal article" date="2019" name="Int. J. Syst. Evol. Microbiol.">
        <title>The Global Catalogue of Microorganisms (GCM) 10K type strain sequencing project: providing services to taxonomists for standard genome sequencing and annotation.</title>
        <authorList>
            <consortium name="The Broad Institute Genomics Platform"/>
            <consortium name="The Broad Institute Genome Sequencing Center for Infectious Disease"/>
            <person name="Wu L."/>
            <person name="Ma J."/>
        </authorList>
    </citation>
    <scope>NUCLEOTIDE SEQUENCE [LARGE SCALE GENOMIC DNA]</scope>
    <source>
        <strain evidence="5">CGMCC 1.14966</strain>
    </source>
</reference>
<protein>
    <recommendedName>
        <fullName evidence="2">Curli production assembly/transport component CsgE</fullName>
    </recommendedName>
</protein>
<sequence length="131" mass="14426">MEEALRLLLRADSAGRASRRTGSESQGLVMDQTISKLGRDFYDLFYGSFEAPGGLEDFTIVVVERQARANNAVVALIVNDTELFEMPLIPRADMMEESARAAVGAAVDFLLQAQSISRQLESGRKMPPEVF</sequence>
<dbReference type="RefSeq" id="WP_188563355.1">
    <property type="nucleotide sequence ID" value="NZ_BMGY01000047.1"/>
</dbReference>
<evidence type="ECO:0000313" key="4">
    <source>
        <dbReference type="EMBL" id="GGH89911.1"/>
    </source>
</evidence>
<organism evidence="4 5">
    <name type="scientific">Hymenobacter frigidus</name>
    <dbReference type="NCBI Taxonomy" id="1524095"/>
    <lineage>
        <taxon>Bacteria</taxon>
        <taxon>Pseudomonadati</taxon>
        <taxon>Bacteroidota</taxon>
        <taxon>Cytophagia</taxon>
        <taxon>Cytophagales</taxon>
        <taxon>Hymenobacteraceae</taxon>
        <taxon>Hymenobacter</taxon>
    </lineage>
</organism>
<dbReference type="EMBL" id="BMGY01000047">
    <property type="protein sequence ID" value="GGH89911.1"/>
    <property type="molecule type" value="Genomic_DNA"/>
</dbReference>
<comment type="function">
    <text evidence="1">May be involved in the biogenesis of curli organelles.</text>
</comment>
<dbReference type="Proteomes" id="UP000637774">
    <property type="component" value="Unassembled WGS sequence"/>
</dbReference>
<evidence type="ECO:0000256" key="3">
    <source>
        <dbReference type="ARBA" id="ARBA00022729"/>
    </source>
</evidence>
<evidence type="ECO:0000256" key="1">
    <source>
        <dbReference type="ARBA" id="ARBA00003989"/>
    </source>
</evidence>
<keyword evidence="5" id="KW-1185">Reference proteome</keyword>
<gene>
    <name evidence="4" type="ORF">GCM10011495_34590</name>
</gene>
<dbReference type="InterPro" id="IPR018900">
    <property type="entry name" value="Curli_CsgE"/>
</dbReference>
<accession>A0ABQ2ADK5</accession>
<proteinExistence type="predicted"/>
<evidence type="ECO:0000256" key="2">
    <source>
        <dbReference type="ARBA" id="ARBA00014024"/>
    </source>
</evidence>
<evidence type="ECO:0000313" key="5">
    <source>
        <dbReference type="Proteomes" id="UP000637774"/>
    </source>
</evidence>
<name>A0ABQ2ADK5_9BACT</name>
<keyword evidence="3" id="KW-0732">Signal</keyword>